<protein>
    <submittedName>
        <fullName evidence="2">Uncharacterized protein</fullName>
    </submittedName>
</protein>
<sequence length="88" mass="9532">MALSAKPTRPTQKVASPDPIEAFISKGGSVPTPVPEEREAKGAQHPLKFPAGSDLFERLEQARSASVVKLPRNTWILQAIAEKLARDT</sequence>
<comment type="caution">
    <text evidence="2">The sequence shown here is derived from an EMBL/GenBank/DDBJ whole genome shotgun (WGS) entry which is preliminary data.</text>
</comment>
<dbReference type="RefSeq" id="WP_139040897.1">
    <property type="nucleotide sequence ID" value="NZ_VDDA01000078.1"/>
</dbReference>
<dbReference type="EMBL" id="VDDA01000078">
    <property type="protein sequence ID" value="TNC04556.1"/>
    <property type="molecule type" value="Genomic_DNA"/>
</dbReference>
<keyword evidence="3" id="KW-1185">Reference proteome</keyword>
<name>A0A5C4L4J4_9HYPH</name>
<accession>A0A5C4L4J4</accession>
<feature type="region of interest" description="Disordered" evidence="1">
    <location>
        <begin position="28"/>
        <end position="49"/>
    </location>
</feature>
<gene>
    <name evidence="2" type="ORF">FF100_36535</name>
</gene>
<evidence type="ECO:0000313" key="2">
    <source>
        <dbReference type="EMBL" id="TNC04556.1"/>
    </source>
</evidence>
<dbReference type="Proteomes" id="UP000305267">
    <property type="component" value="Unassembled WGS sequence"/>
</dbReference>
<organism evidence="2 3">
    <name type="scientific">Methylobacterium terricola</name>
    <dbReference type="NCBI Taxonomy" id="2583531"/>
    <lineage>
        <taxon>Bacteria</taxon>
        <taxon>Pseudomonadati</taxon>
        <taxon>Pseudomonadota</taxon>
        <taxon>Alphaproteobacteria</taxon>
        <taxon>Hyphomicrobiales</taxon>
        <taxon>Methylobacteriaceae</taxon>
        <taxon>Methylobacterium</taxon>
    </lineage>
</organism>
<reference evidence="2 3" key="1">
    <citation type="submission" date="2019-06" db="EMBL/GenBank/DDBJ databases">
        <title>Genome of Methylobacterium sp. 17Sr1-39.</title>
        <authorList>
            <person name="Seo T."/>
        </authorList>
    </citation>
    <scope>NUCLEOTIDE SEQUENCE [LARGE SCALE GENOMIC DNA]</scope>
    <source>
        <strain evidence="2 3">17Sr1-39</strain>
    </source>
</reference>
<evidence type="ECO:0000256" key="1">
    <source>
        <dbReference type="SAM" id="MobiDB-lite"/>
    </source>
</evidence>
<proteinExistence type="predicted"/>
<dbReference type="OrthoDB" id="7997911at2"/>
<dbReference type="AlphaFoldDB" id="A0A5C4L4J4"/>
<evidence type="ECO:0000313" key="3">
    <source>
        <dbReference type="Proteomes" id="UP000305267"/>
    </source>
</evidence>